<feature type="region of interest" description="Disordered" evidence="1">
    <location>
        <begin position="1079"/>
        <end position="1152"/>
    </location>
</feature>
<feature type="region of interest" description="Disordered" evidence="1">
    <location>
        <begin position="1310"/>
        <end position="1330"/>
    </location>
</feature>
<name>A0A1E3P4X4_WICAA</name>
<feature type="compositionally biased region" description="Polar residues" evidence="1">
    <location>
        <begin position="1320"/>
        <end position="1330"/>
    </location>
</feature>
<feature type="region of interest" description="Disordered" evidence="1">
    <location>
        <begin position="885"/>
        <end position="917"/>
    </location>
</feature>
<feature type="compositionally biased region" description="Polar residues" evidence="1">
    <location>
        <begin position="1101"/>
        <end position="1114"/>
    </location>
</feature>
<feature type="region of interest" description="Disordered" evidence="1">
    <location>
        <begin position="817"/>
        <end position="839"/>
    </location>
</feature>
<dbReference type="Proteomes" id="UP000094112">
    <property type="component" value="Unassembled WGS sequence"/>
</dbReference>
<evidence type="ECO:0000313" key="4">
    <source>
        <dbReference type="Proteomes" id="UP000094112"/>
    </source>
</evidence>
<reference evidence="3 4" key="1">
    <citation type="journal article" date="2016" name="Proc. Natl. Acad. Sci. U.S.A.">
        <title>Comparative genomics of biotechnologically important yeasts.</title>
        <authorList>
            <person name="Riley R."/>
            <person name="Haridas S."/>
            <person name="Wolfe K.H."/>
            <person name="Lopes M.R."/>
            <person name="Hittinger C.T."/>
            <person name="Goeker M."/>
            <person name="Salamov A.A."/>
            <person name="Wisecaver J.H."/>
            <person name="Long T.M."/>
            <person name="Calvey C.H."/>
            <person name="Aerts A.L."/>
            <person name="Barry K.W."/>
            <person name="Choi C."/>
            <person name="Clum A."/>
            <person name="Coughlan A.Y."/>
            <person name="Deshpande S."/>
            <person name="Douglass A.P."/>
            <person name="Hanson S.J."/>
            <person name="Klenk H.-P."/>
            <person name="LaButti K.M."/>
            <person name="Lapidus A."/>
            <person name="Lindquist E.A."/>
            <person name="Lipzen A.M."/>
            <person name="Meier-Kolthoff J.P."/>
            <person name="Ohm R.A."/>
            <person name="Otillar R.P."/>
            <person name="Pangilinan J.L."/>
            <person name="Peng Y."/>
            <person name="Rokas A."/>
            <person name="Rosa C.A."/>
            <person name="Scheuner C."/>
            <person name="Sibirny A.A."/>
            <person name="Slot J.C."/>
            <person name="Stielow J.B."/>
            <person name="Sun H."/>
            <person name="Kurtzman C.P."/>
            <person name="Blackwell M."/>
            <person name="Grigoriev I.V."/>
            <person name="Jeffries T.W."/>
        </authorList>
    </citation>
    <scope>NUCLEOTIDE SEQUENCE [LARGE SCALE GENOMIC DNA]</scope>
    <source>
        <strain evidence="4">ATCC 58044 / CBS 1984 / NCYC 433 / NRRL Y-366-8</strain>
    </source>
</reference>
<keyword evidence="2" id="KW-0732">Signal</keyword>
<dbReference type="RefSeq" id="XP_019039575.1">
    <property type="nucleotide sequence ID" value="XM_019185675.1"/>
</dbReference>
<evidence type="ECO:0000256" key="1">
    <source>
        <dbReference type="SAM" id="MobiDB-lite"/>
    </source>
</evidence>
<protein>
    <recommendedName>
        <fullName evidence="5">Flo11 domain-containing protein</fullName>
    </recommendedName>
</protein>
<feature type="region of interest" description="Disordered" evidence="1">
    <location>
        <begin position="1206"/>
        <end position="1290"/>
    </location>
</feature>
<sequence length="1392" mass="145274">MKLLNLLYATFIWSFAYCHYIQRESTPEVVSGITTVTTGLGLSTTLTSECAFATHSGSINGKRFKAAYEISGETTTSVVAAIPFRNRELTVTWLFTFDEPLDANDFKVRQLGVDISSIDGYVNLEEGSFLVTYQVTLPFITYLTSAIDYCLFEYVAFDFHKVDSAGNDFFYLLYTDNLGSALVDGLRGAVCDIFTATNCPIYQAQLPFDCEAFKKLTRCDGHTTRTIQPSGVSSTKKLPTASVTSHTTTISSRSVAKDVTTALPAKPLATTPSVVSGITTVTTSLFAEETYTSQCKYSAQTGSINGKHYKAAYEISGKTETEIVAGLPFHNRILTVTWFFEFDKSIDAKSFRVRQLGFDISAISGTVNLEQGAFVVSYEVKIPLITYLATAINYCLFEYVAFDFHKVDSAGNDFFYLLYTDNLGSALVDGLRETICDVFTETYCPLYQSQLAFDCDAFKRFDKCDAVTTITLGSPASSATSQIDQVTSSNTLAISSGSPVAHGDSTSEASSILVTSGSTTATIASTTPDVVSGITTVTTSVGISGTFTSECDFETETGSINGKKYKAAYAISGETTTSTVAGIHFHNRVLTVIWFFQFDKPLDANDFKVRQLGIDISSIDGEVNLEQGAFVVSYQVTLPFITYLTSALNYCLLEYVAFDFHKVDSSGNDFYYLLYTDNLGSALVDGLRETVCDLVTLTNCPLYQAQLAFDCDAFKDFQSCHGATTFPGLPTSSSSTVRITSSSSSTKSSSSFVASSSSAKTSVSISIHSSDFVRTNSLSSAASSSFVSSPASMSSGQSSSLGLSTGSTSIKASTLSSSSLSSTMPNSSSSLSSSSSPATSRLVSSSSSLTRSASAVSSMSSSTTFSSVSLISTSSRILSIGSLSSHLNHDSSTVSSSTYRESASQSSSSSLPSTSNSMVTSSCLVSFSRELASSSSSSSKLSVGLASDTSASTSSGSTSEGASTTSSAFSSNTDSYQYLTSSTSYVSYIASVSSSSTLSAPFPFTNSSSTFNTHVQGSSSATSISTTLSGDVHLSSAASLTSSTPGTSSTASSLTFGAHSSKNTNVISSSSTAVYESVSTNLPSSSSSSSNALETSALNSPGSTSTDILPSSSIPDEFPLTGTNAHGSIATSTDKSRDTADSTMKSSSGTNFAISSPLSASSGILSYITSTDSAGNIETGAVKDVTKTGSAGETYHASTTVFSSSKAYSTSTGSSGSDVSNSSNKDDGKANNGNSNSSSQDGISSPNSSSASGYHDHKSSSSGSNTNTAGGSIAGSQNDHHGVSNSGSGSSNIAHTLSSIPLSQVAVSFSSSGSESSNSNDKYGSSNASIDRETLTSTTVQVTKFQIASDTSPSKLQDSSTTPLVSEFEAKAVSNAGNIFLGLISFVLILFI</sequence>
<feature type="region of interest" description="Disordered" evidence="1">
    <location>
        <begin position="949"/>
        <end position="972"/>
    </location>
</feature>
<dbReference type="OrthoDB" id="3982858at2759"/>
<dbReference type="GeneID" id="30202921"/>
<evidence type="ECO:0000313" key="3">
    <source>
        <dbReference type="EMBL" id="ODQ60368.1"/>
    </source>
</evidence>
<keyword evidence="4" id="KW-1185">Reference proteome</keyword>
<feature type="compositionally biased region" description="Low complexity" evidence="1">
    <location>
        <begin position="1260"/>
        <end position="1271"/>
    </location>
</feature>
<feature type="compositionally biased region" description="Polar residues" evidence="1">
    <location>
        <begin position="1121"/>
        <end position="1133"/>
    </location>
</feature>
<feature type="compositionally biased region" description="Low complexity" evidence="1">
    <location>
        <begin position="1310"/>
        <end position="1319"/>
    </location>
</feature>
<feature type="compositionally biased region" description="Low complexity" evidence="1">
    <location>
        <begin position="1230"/>
        <end position="1253"/>
    </location>
</feature>
<feature type="compositionally biased region" description="Low complexity" evidence="1">
    <location>
        <begin position="1079"/>
        <end position="1100"/>
    </location>
</feature>
<feature type="signal peptide" evidence="2">
    <location>
        <begin position="1"/>
        <end position="18"/>
    </location>
</feature>
<dbReference type="EMBL" id="KV454210">
    <property type="protein sequence ID" value="ODQ60368.1"/>
    <property type="molecule type" value="Genomic_DNA"/>
</dbReference>
<proteinExistence type="predicted"/>
<organism evidence="3 4">
    <name type="scientific">Wickerhamomyces anomalus (strain ATCC 58044 / CBS 1984 / NCYC 433 / NRRL Y-366-8)</name>
    <name type="common">Yeast</name>
    <name type="synonym">Hansenula anomala</name>
    <dbReference type="NCBI Taxonomy" id="683960"/>
    <lineage>
        <taxon>Eukaryota</taxon>
        <taxon>Fungi</taxon>
        <taxon>Dikarya</taxon>
        <taxon>Ascomycota</taxon>
        <taxon>Saccharomycotina</taxon>
        <taxon>Saccharomycetes</taxon>
        <taxon>Phaffomycetales</taxon>
        <taxon>Wickerhamomycetaceae</taxon>
        <taxon>Wickerhamomyces</taxon>
    </lineage>
</organism>
<evidence type="ECO:0008006" key="5">
    <source>
        <dbReference type="Google" id="ProtNLM"/>
    </source>
</evidence>
<feature type="compositionally biased region" description="Polar residues" evidence="1">
    <location>
        <begin position="1141"/>
        <end position="1152"/>
    </location>
</feature>
<feature type="compositionally biased region" description="Low complexity" evidence="1">
    <location>
        <begin position="1206"/>
        <end position="1223"/>
    </location>
</feature>
<accession>A0A1E3P4X4</accession>
<feature type="region of interest" description="Disordered" evidence="1">
    <location>
        <begin position="731"/>
        <end position="752"/>
    </location>
</feature>
<dbReference type="STRING" id="683960.A0A1E3P4X4"/>
<gene>
    <name evidence="3" type="ORF">WICANDRAFT_84247</name>
</gene>
<feature type="chain" id="PRO_5009133667" description="Flo11 domain-containing protein" evidence="2">
    <location>
        <begin position="19"/>
        <end position="1392"/>
    </location>
</feature>
<evidence type="ECO:0000256" key="2">
    <source>
        <dbReference type="SAM" id="SignalP"/>
    </source>
</evidence>